<evidence type="ECO:0000313" key="9">
    <source>
        <dbReference type="Proteomes" id="UP001596405"/>
    </source>
</evidence>
<gene>
    <name evidence="8" type="ORF">ACFQHR_17515</name>
</gene>
<keyword evidence="3 6" id="KW-0732">Signal</keyword>
<dbReference type="Gene3D" id="1.25.40.10">
    <property type="entry name" value="Tetratricopeptide repeat domain"/>
    <property type="match status" value="1"/>
</dbReference>
<keyword evidence="9" id="KW-1185">Reference proteome</keyword>
<dbReference type="SUPFAM" id="SSF48452">
    <property type="entry name" value="TPR-like"/>
    <property type="match status" value="1"/>
</dbReference>
<comment type="subcellular location">
    <subcellularLocation>
        <location evidence="1">Cell outer membrane</location>
    </subcellularLocation>
</comment>
<dbReference type="InterPro" id="IPR011990">
    <property type="entry name" value="TPR-like_helical_dom_sf"/>
</dbReference>
<evidence type="ECO:0000313" key="8">
    <source>
        <dbReference type="EMBL" id="MFC6999438.1"/>
    </source>
</evidence>
<dbReference type="RefSeq" id="WP_066615984.1">
    <property type="nucleotide sequence ID" value="NZ_JBHSYQ010000015.1"/>
</dbReference>
<evidence type="ECO:0000256" key="1">
    <source>
        <dbReference type="ARBA" id="ARBA00004442"/>
    </source>
</evidence>
<accession>A0ABW2DSH9</accession>
<dbReference type="Gene3D" id="1.25.40.390">
    <property type="match status" value="1"/>
</dbReference>
<dbReference type="Pfam" id="PF07980">
    <property type="entry name" value="SusD_RagB"/>
    <property type="match status" value="1"/>
</dbReference>
<sequence length="530" mass="58737">MTSNIIKKMVVAGGIALSMTACTDDLNLAPQYEVTSASLYKDFANYKSVLAKIYGGYALTGLKTDGAPDLSGFDEGKSNYIRAYWTLQELSTDEAVIAWSDVFPIHNMNWNSGTEAVRMMYDRIFYQVALTNEFIRNTTDARLAENGITGANLEEARNYRAEARFLRAMTYWHALDLYGNVPFVTETDPIGFFNPPQISRAELFAWVESELLAVEAELVPARQNEYPRADKAAAWMVLAKLYLNAEVYTGQARYTDAITYSKKVIDAGYTLAPEYPELFMADNDRYARTTGGVPQEIILPVAFDGRRTTSWGGTTFLIHASLGPEHNAAAFGMNGGWGGLRATPEVIDLFNTSDERAIYHTEGHTKEIEAISNFANGYPLNKYTNITSTGAPGSDPGLNFPDTDFPLFRLADAYLMYAEAVLRGGTGGDRATALGYVNMLRNRAFNGAGSISDAQLTLNFILNERARELHWEGHRRTDLIRYGLFTSSNYLWAWKGGVPAGRGVADYRRLYPIPASDLAANPNLKQNTGY</sequence>
<evidence type="ECO:0000256" key="5">
    <source>
        <dbReference type="ARBA" id="ARBA00023237"/>
    </source>
</evidence>
<dbReference type="EMBL" id="JBHSYQ010000015">
    <property type="protein sequence ID" value="MFC6999438.1"/>
    <property type="molecule type" value="Genomic_DNA"/>
</dbReference>
<evidence type="ECO:0000259" key="7">
    <source>
        <dbReference type="Pfam" id="PF07980"/>
    </source>
</evidence>
<dbReference type="InterPro" id="IPR012944">
    <property type="entry name" value="SusD_RagB_dom"/>
</dbReference>
<evidence type="ECO:0000256" key="6">
    <source>
        <dbReference type="SAM" id="SignalP"/>
    </source>
</evidence>
<keyword evidence="5" id="KW-0998">Cell outer membrane</keyword>
<evidence type="ECO:0000256" key="2">
    <source>
        <dbReference type="ARBA" id="ARBA00006275"/>
    </source>
</evidence>
<evidence type="ECO:0000256" key="4">
    <source>
        <dbReference type="ARBA" id="ARBA00023136"/>
    </source>
</evidence>
<feature type="chain" id="PRO_5047108007" evidence="6">
    <location>
        <begin position="24"/>
        <end position="530"/>
    </location>
</feature>
<evidence type="ECO:0000256" key="3">
    <source>
        <dbReference type="ARBA" id="ARBA00022729"/>
    </source>
</evidence>
<feature type="domain" description="RagB/SusD" evidence="7">
    <location>
        <begin position="374"/>
        <end position="530"/>
    </location>
</feature>
<proteinExistence type="inferred from homology"/>
<feature type="signal peptide" evidence="6">
    <location>
        <begin position="1"/>
        <end position="23"/>
    </location>
</feature>
<organism evidence="8 9">
    <name type="scientific">Rufibacter roseus</name>
    <dbReference type="NCBI Taxonomy" id="1567108"/>
    <lineage>
        <taxon>Bacteria</taxon>
        <taxon>Pseudomonadati</taxon>
        <taxon>Bacteroidota</taxon>
        <taxon>Cytophagia</taxon>
        <taxon>Cytophagales</taxon>
        <taxon>Hymenobacteraceae</taxon>
        <taxon>Rufibacter</taxon>
    </lineage>
</organism>
<dbReference type="PROSITE" id="PS51257">
    <property type="entry name" value="PROKAR_LIPOPROTEIN"/>
    <property type="match status" value="1"/>
</dbReference>
<protein>
    <submittedName>
        <fullName evidence="8">RagB/SusD family nutrient uptake outer membrane protein</fullName>
    </submittedName>
</protein>
<comment type="caution">
    <text evidence="8">The sequence shown here is derived from an EMBL/GenBank/DDBJ whole genome shotgun (WGS) entry which is preliminary data.</text>
</comment>
<dbReference type="Proteomes" id="UP001596405">
    <property type="component" value="Unassembled WGS sequence"/>
</dbReference>
<name>A0ABW2DSH9_9BACT</name>
<comment type="similarity">
    <text evidence="2">Belongs to the SusD family.</text>
</comment>
<dbReference type="Gene3D" id="1.10.3780.10">
    <property type="entry name" value="SusD-like"/>
    <property type="match status" value="1"/>
</dbReference>
<dbReference type="CDD" id="cd08977">
    <property type="entry name" value="SusD"/>
    <property type="match status" value="1"/>
</dbReference>
<reference evidence="9" key="1">
    <citation type="journal article" date="2019" name="Int. J. Syst. Evol. Microbiol.">
        <title>The Global Catalogue of Microorganisms (GCM) 10K type strain sequencing project: providing services to taxonomists for standard genome sequencing and annotation.</title>
        <authorList>
            <consortium name="The Broad Institute Genomics Platform"/>
            <consortium name="The Broad Institute Genome Sequencing Center for Infectious Disease"/>
            <person name="Wu L."/>
            <person name="Ma J."/>
        </authorList>
    </citation>
    <scope>NUCLEOTIDE SEQUENCE [LARGE SCALE GENOMIC DNA]</scope>
    <source>
        <strain evidence="9">CGMCC 4.7393</strain>
    </source>
</reference>
<keyword evidence="4" id="KW-0472">Membrane</keyword>